<sequence length="488" mass="56715">MVMDPQIGIESAHFYSKKVGDLHYRGLLICNGQSTVFQVAALMAKEKVSCAFIGGSEGEIEGFVTDIILRDRVLAKNLKPGIAVREIMDTGIFHIEKNALLYEALLQMFQAKIRYLLVKEDNHFVGWISRNKILTEQYQGPFIFIQSLKQALDVEELKQKWRIVPLMVHQLVEKGIRASIINQIVSAVTDTITQRVIEIQFDQMGQAPANFVFIVLGSEGRGEQTLKTDQDNAIIYEDKANEKRELVRAYFLEFAEKVSTELNDIGIDFCKGDFMAKNPKWTHSLSHWKRNYENWIQQSTTETMMKYATFFDCRAIFGDYDLWEELKLFMGQQLLNPTEKFFMNLGWNALQYEPPLTFFKRNIKTFKIDGEEHFNIKKAMTPIVDLTRAFALKHRIFETNTGKRMEALRDLGIFSEKETKELSHAYYYLMSLRLEKQALQIIEKGQRPVNYVAINQLTKVQVVTLLEIFKVIKEFQLKIKIEFTKNIF</sequence>
<organism evidence="5 6">
    <name type="scientific">Cecembia lonarensis (strain CCUG 58316 / KCTC 22772 / LW9)</name>
    <dbReference type="NCBI Taxonomy" id="1225176"/>
    <lineage>
        <taxon>Bacteria</taxon>
        <taxon>Pseudomonadati</taxon>
        <taxon>Bacteroidota</taxon>
        <taxon>Cytophagia</taxon>
        <taxon>Cytophagales</taxon>
        <taxon>Cyclobacteriaceae</taxon>
        <taxon>Cecembia</taxon>
    </lineage>
</organism>
<dbReference type="GO" id="GO:0008773">
    <property type="term" value="F:[protein-PII] uridylyltransferase activity"/>
    <property type="evidence" value="ECO:0007669"/>
    <property type="project" value="InterPro"/>
</dbReference>
<reference evidence="5 6" key="1">
    <citation type="journal article" date="2012" name="J. Bacteriol.">
        <title>Draft Genome Sequence of Cecembia lonarensis Strain LW9T, Isolated from Lonar Lake, a Haloalkaline Lake in India.</title>
        <authorList>
            <person name="Shivaji S."/>
            <person name="Ara S."/>
            <person name="Singh A."/>
            <person name="Pinnaka A.K."/>
        </authorList>
    </citation>
    <scope>NUCLEOTIDE SEQUENCE [LARGE SCALE GENOMIC DNA]</scope>
    <source>
        <strain evidence="5 6">LW9</strain>
    </source>
</reference>
<evidence type="ECO:0000313" key="6">
    <source>
        <dbReference type="Proteomes" id="UP000004478"/>
    </source>
</evidence>
<accession>K1L2K7</accession>
<dbReference type="Pfam" id="PF03445">
    <property type="entry name" value="DUF294"/>
    <property type="match status" value="1"/>
</dbReference>
<gene>
    <name evidence="5" type="ORF">B879_02317</name>
</gene>
<evidence type="ECO:0000259" key="4">
    <source>
        <dbReference type="Pfam" id="PF10335"/>
    </source>
</evidence>
<name>K1L2K7_CECL9</name>
<dbReference type="Gene3D" id="3.10.580.10">
    <property type="entry name" value="CBS-domain"/>
    <property type="match status" value="1"/>
</dbReference>
<keyword evidence="6" id="KW-1185">Reference proteome</keyword>
<dbReference type="Proteomes" id="UP000004478">
    <property type="component" value="Unassembled WGS sequence"/>
</dbReference>
<dbReference type="CDD" id="cd05401">
    <property type="entry name" value="NT_GlnE_GlnD_like"/>
    <property type="match status" value="1"/>
</dbReference>
<feature type="domain" description="Protein-PII uridylyltransferase N-terminal" evidence="3">
    <location>
        <begin position="165"/>
        <end position="301"/>
    </location>
</feature>
<evidence type="ECO:0000256" key="1">
    <source>
        <dbReference type="ARBA" id="ARBA00022737"/>
    </source>
</evidence>
<dbReference type="SUPFAM" id="SSF54631">
    <property type="entry name" value="CBS-domain pair"/>
    <property type="match status" value="1"/>
</dbReference>
<dbReference type="PATRIC" id="fig|1225176.3.peg.2475"/>
<dbReference type="AlphaFoldDB" id="K1L2K7"/>
<proteinExistence type="predicted"/>
<evidence type="ECO:0000259" key="3">
    <source>
        <dbReference type="Pfam" id="PF03445"/>
    </source>
</evidence>
<dbReference type="InterPro" id="IPR005105">
    <property type="entry name" value="GlnD_Uridyltrans_N"/>
</dbReference>
<keyword evidence="1" id="KW-0677">Repeat</keyword>
<dbReference type="Pfam" id="PF00571">
    <property type="entry name" value="CBS"/>
    <property type="match status" value="1"/>
</dbReference>
<dbReference type="PANTHER" id="PTHR48108">
    <property type="entry name" value="CBS DOMAIN-CONTAINING PROTEIN CBSX2, CHLOROPLASTIC"/>
    <property type="match status" value="1"/>
</dbReference>
<dbReference type="EMBL" id="AMGM01000034">
    <property type="protein sequence ID" value="EKB49051.1"/>
    <property type="molecule type" value="Genomic_DNA"/>
</dbReference>
<dbReference type="PANTHER" id="PTHR48108:SF31">
    <property type="entry name" value="CBS DOMAIN AND CYCLIC NUCLEOTIDE-REGULATED NUCLEOTIDYLTRANSFERASE"/>
    <property type="match status" value="1"/>
</dbReference>
<feature type="domain" description="CBS" evidence="2">
    <location>
        <begin position="84"/>
        <end position="135"/>
    </location>
</feature>
<feature type="domain" description="DUF294" evidence="4">
    <location>
        <begin position="340"/>
        <end position="481"/>
    </location>
</feature>
<dbReference type="InterPro" id="IPR046342">
    <property type="entry name" value="CBS_dom_sf"/>
</dbReference>
<evidence type="ECO:0000313" key="5">
    <source>
        <dbReference type="EMBL" id="EKB49051.1"/>
    </source>
</evidence>
<comment type="caution">
    <text evidence="5">The sequence shown here is derived from an EMBL/GenBank/DDBJ whole genome shotgun (WGS) entry which is preliminary data.</text>
</comment>
<dbReference type="Pfam" id="PF10335">
    <property type="entry name" value="DUF294_C"/>
    <property type="match status" value="1"/>
</dbReference>
<dbReference type="InterPro" id="IPR018821">
    <property type="entry name" value="DUF294_put_nucleoTrafse_sb-bd"/>
</dbReference>
<dbReference type="InterPro" id="IPR000644">
    <property type="entry name" value="CBS_dom"/>
</dbReference>
<dbReference type="InterPro" id="IPR051462">
    <property type="entry name" value="CBS_domain-containing"/>
</dbReference>
<evidence type="ECO:0000259" key="2">
    <source>
        <dbReference type="Pfam" id="PF00571"/>
    </source>
</evidence>
<protein>
    <submittedName>
        <fullName evidence="5">Putative signal-transduction protein containing cAMP-binding and CBS domains</fullName>
    </submittedName>
</protein>